<evidence type="ECO:0000313" key="1">
    <source>
        <dbReference type="EMBL" id="ASV84318.1"/>
    </source>
</evidence>
<protein>
    <submittedName>
        <fullName evidence="1">Uncharacterized protein</fullName>
    </submittedName>
</protein>
<dbReference type="KEGG" id="och:CES85_5112"/>
<reference evidence="1 2" key="1">
    <citation type="submission" date="2017-07" db="EMBL/GenBank/DDBJ databases">
        <title>Phylogenetic study on the rhizospheric bacterium Ochrobactrum sp. A44.</title>
        <authorList>
            <person name="Krzyzanowska D.M."/>
            <person name="Ossowicki A."/>
            <person name="Rajewska M."/>
            <person name="Maciag T."/>
            <person name="Kaczynski Z."/>
            <person name="Czerwicka M."/>
            <person name="Jafra S."/>
        </authorList>
    </citation>
    <scope>NUCLEOTIDE SEQUENCE [LARGE SCALE GENOMIC DNA]</scope>
    <source>
        <strain evidence="1 2">A44</strain>
    </source>
</reference>
<dbReference type="EMBL" id="CP022603">
    <property type="protein sequence ID" value="ASV84318.1"/>
    <property type="molecule type" value="Genomic_DNA"/>
</dbReference>
<name>A0A248UC93_9HYPH</name>
<evidence type="ECO:0000313" key="2">
    <source>
        <dbReference type="Proteomes" id="UP000215256"/>
    </source>
</evidence>
<dbReference type="AlphaFoldDB" id="A0A248UC93"/>
<dbReference type="Proteomes" id="UP000215256">
    <property type="component" value="Chromosome 2"/>
</dbReference>
<accession>A0A248UC93</accession>
<gene>
    <name evidence="1" type="ORF">CES85_5112</name>
</gene>
<proteinExistence type="predicted"/>
<sequence>MVRLPGFNQWHMDVKLIAYSCGGSYGITTSIMNATHRIPIFAF</sequence>
<organism evidence="1 2">
    <name type="scientific">Ochrobactrum quorumnocens</name>
    <dbReference type="NCBI Taxonomy" id="271865"/>
    <lineage>
        <taxon>Bacteria</taxon>
        <taxon>Pseudomonadati</taxon>
        <taxon>Pseudomonadota</taxon>
        <taxon>Alphaproteobacteria</taxon>
        <taxon>Hyphomicrobiales</taxon>
        <taxon>Brucellaceae</taxon>
        <taxon>Brucella/Ochrobactrum group</taxon>
        <taxon>Ochrobactrum</taxon>
    </lineage>
</organism>